<protein>
    <submittedName>
        <fullName evidence="2">Uncharacterized protein</fullName>
    </submittedName>
</protein>
<reference evidence="2" key="1">
    <citation type="submission" date="2023-10" db="EMBL/GenBank/DDBJ databases">
        <title>Genome assemblies of two species of porcelain crab, Petrolisthes cinctipes and Petrolisthes manimaculis (Anomura: Porcellanidae).</title>
        <authorList>
            <person name="Angst P."/>
        </authorList>
    </citation>
    <scope>NUCLEOTIDE SEQUENCE</scope>
    <source>
        <strain evidence="2">PB745_01</strain>
        <tissue evidence="2">Gill</tissue>
    </source>
</reference>
<name>A0AAE1BEI1_PETCI</name>
<proteinExistence type="predicted"/>
<evidence type="ECO:0000313" key="2">
    <source>
        <dbReference type="EMBL" id="KAK3848975.1"/>
    </source>
</evidence>
<gene>
    <name evidence="2" type="ORF">Pcinc_044255</name>
</gene>
<dbReference type="Proteomes" id="UP001286313">
    <property type="component" value="Unassembled WGS sequence"/>
</dbReference>
<feature type="compositionally biased region" description="Gly residues" evidence="1">
    <location>
        <begin position="40"/>
        <end position="81"/>
    </location>
</feature>
<keyword evidence="3" id="KW-1185">Reference proteome</keyword>
<comment type="caution">
    <text evidence="2">The sequence shown here is derived from an EMBL/GenBank/DDBJ whole genome shotgun (WGS) entry which is preliminary data.</text>
</comment>
<feature type="compositionally biased region" description="Acidic residues" evidence="1">
    <location>
        <begin position="178"/>
        <end position="210"/>
    </location>
</feature>
<dbReference type="EMBL" id="JAWQEG010009239">
    <property type="protein sequence ID" value="KAK3848975.1"/>
    <property type="molecule type" value="Genomic_DNA"/>
</dbReference>
<evidence type="ECO:0000256" key="1">
    <source>
        <dbReference type="SAM" id="MobiDB-lite"/>
    </source>
</evidence>
<accession>A0AAE1BEI1</accession>
<organism evidence="2 3">
    <name type="scientific">Petrolisthes cinctipes</name>
    <name type="common">Flat porcelain crab</name>
    <dbReference type="NCBI Taxonomy" id="88211"/>
    <lineage>
        <taxon>Eukaryota</taxon>
        <taxon>Metazoa</taxon>
        <taxon>Ecdysozoa</taxon>
        <taxon>Arthropoda</taxon>
        <taxon>Crustacea</taxon>
        <taxon>Multicrustacea</taxon>
        <taxon>Malacostraca</taxon>
        <taxon>Eumalacostraca</taxon>
        <taxon>Eucarida</taxon>
        <taxon>Decapoda</taxon>
        <taxon>Pleocyemata</taxon>
        <taxon>Anomura</taxon>
        <taxon>Galatheoidea</taxon>
        <taxon>Porcellanidae</taxon>
        <taxon>Petrolisthes</taxon>
    </lineage>
</organism>
<evidence type="ECO:0000313" key="3">
    <source>
        <dbReference type="Proteomes" id="UP001286313"/>
    </source>
</evidence>
<feature type="region of interest" description="Disordered" evidence="1">
    <location>
        <begin position="178"/>
        <end position="221"/>
    </location>
</feature>
<feature type="region of interest" description="Disordered" evidence="1">
    <location>
        <begin position="30"/>
        <end position="102"/>
    </location>
</feature>
<dbReference type="AlphaFoldDB" id="A0AAE1BEI1"/>
<sequence>MKEELQVIVEEVKEEVQVVVEEMKEEGQVVVEEMKEEGQVVGGGGDEGGGTGDSGGGEGGGTGGSGGGEGGGTGGSGGGEGSPRPSFCHRPPGGLDLTPNDDGWEGRAAAAVTPAVLHVIRAAWTEGYRWESDLLGGCPFCACCRKKMIDRRSRWWLKRGNKKGWRMVRRDEGILQEEIDEEVDWEDEENEEEVDWEDEENEEEVDWEDEEKGRTGGTGRT</sequence>